<evidence type="ECO:0000256" key="1">
    <source>
        <dbReference type="ARBA" id="ARBA00022884"/>
    </source>
</evidence>
<dbReference type="InterPro" id="IPR000504">
    <property type="entry name" value="RRM_dom"/>
</dbReference>
<feature type="region of interest" description="Disordered" evidence="2">
    <location>
        <begin position="75"/>
        <end position="136"/>
    </location>
</feature>
<dbReference type="InterPro" id="IPR035979">
    <property type="entry name" value="RBD_domain_sf"/>
</dbReference>
<proteinExistence type="predicted"/>
<dbReference type="CDD" id="cd21608">
    <property type="entry name" value="RRM2_NsCP33_like"/>
    <property type="match status" value="1"/>
</dbReference>
<organism evidence="4 5">
    <name type="scientific">Variovorax ginsengisoli</name>
    <dbReference type="NCBI Taxonomy" id="363844"/>
    <lineage>
        <taxon>Bacteria</taxon>
        <taxon>Pseudomonadati</taxon>
        <taxon>Pseudomonadota</taxon>
        <taxon>Betaproteobacteria</taxon>
        <taxon>Burkholderiales</taxon>
        <taxon>Comamonadaceae</taxon>
        <taxon>Variovorax</taxon>
    </lineage>
</organism>
<dbReference type="InterPro" id="IPR052462">
    <property type="entry name" value="SLIRP/GR-RBP-like"/>
</dbReference>
<name>A0ABT8RZR3_9BURK</name>
<dbReference type="Gene3D" id="3.30.70.330">
    <property type="match status" value="1"/>
</dbReference>
<keyword evidence="5" id="KW-1185">Reference proteome</keyword>
<feature type="domain" description="RRM" evidence="3">
    <location>
        <begin position="3"/>
        <end position="81"/>
    </location>
</feature>
<dbReference type="Proteomes" id="UP001169027">
    <property type="component" value="Unassembled WGS sequence"/>
</dbReference>
<dbReference type="PROSITE" id="PS50102">
    <property type="entry name" value="RRM"/>
    <property type="match status" value="1"/>
</dbReference>
<sequence length="136" mass="13085">MGKKLYVGNLAYSIRDNDLEQAFSQYGSVASAKVMMERDSGRSKGFGFVEMGTDAEALAAIEGLNGQALDGRSLTVNEARPMEPRSPGGFGGGGGRSGGGGGYGGGGGGGGYGGGGGGNRSGGGGYGGGGGGRGGY</sequence>
<dbReference type="Pfam" id="PF00076">
    <property type="entry name" value="RRM_1"/>
    <property type="match status" value="1"/>
</dbReference>
<dbReference type="SUPFAM" id="SSF54928">
    <property type="entry name" value="RNA-binding domain, RBD"/>
    <property type="match status" value="1"/>
</dbReference>
<accession>A0ABT8RZR3</accession>
<dbReference type="SMART" id="SM00360">
    <property type="entry name" value="RRM"/>
    <property type="match status" value="1"/>
</dbReference>
<dbReference type="InterPro" id="IPR048289">
    <property type="entry name" value="RRM2_NsCP33-like"/>
</dbReference>
<evidence type="ECO:0000313" key="4">
    <source>
        <dbReference type="EMBL" id="MDO1532043.1"/>
    </source>
</evidence>
<feature type="compositionally biased region" description="Gly residues" evidence="2">
    <location>
        <begin position="88"/>
        <end position="136"/>
    </location>
</feature>
<evidence type="ECO:0000313" key="5">
    <source>
        <dbReference type="Proteomes" id="UP001169027"/>
    </source>
</evidence>
<keyword evidence="1" id="KW-0694">RNA-binding</keyword>
<reference evidence="4" key="1">
    <citation type="submission" date="2023-06" db="EMBL/GenBank/DDBJ databases">
        <authorList>
            <person name="Jiang Y."/>
            <person name="Liu Q."/>
        </authorList>
    </citation>
    <scope>NUCLEOTIDE SEQUENCE</scope>
    <source>
        <strain evidence="4">CGMCC 1.12090</strain>
    </source>
</reference>
<dbReference type="RefSeq" id="WP_301805921.1">
    <property type="nucleotide sequence ID" value="NZ_JAUJZH010000004.1"/>
</dbReference>
<dbReference type="EMBL" id="JAUKVY010000004">
    <property type="protein sequence ID" value="MDO1532043.1"/>
    <property type="molecule type" value="Genomic_DNA"/>
</dbReference>
<dbReference type="InterPro" id="IPR012677">
    <property type="entry name" value="Nucleotide-bd_a/b_plait_sf"/>
</dbReference>
<gene>
    <name evidence="4" type="ORF">Q2T77_07070</name>
</gene>
<comment type="caution">
    <text evidence="4">The sequence shown here is derived from an EMBL/GenBank/DDBJ whole genome shotgun (WGS) entry which is preliminary data.</text>
</comment>
<dbReference type="PANTHER" id="PTHR48027">
    <property type="entry name" value="HETEROGENEOUS NUCLEAR RIBONUCLEOPROTEIN 87F-RELATED"/>
    <property type="match status" value="1"/>
</dbReference>
<evidence type="ECO:0000259" key="3">
    <source>
        <dbReference type="PROSITE" id="PS50102"/>
    </source>
</evidence>
<protein>
    <submittedName>
        <fullName evidence="4">RNA-binding protein</fullName>
    </submittedName>
</protein>
<evidence type="ECO:0000256" key="2">
    <source>
        <dbReference type="SAM" id="MobiDB-lite"/>
    </source>
</evidence>